<accession>A0A8D8U5Q6</accession>
<sequence>MTYTRLGGNRGELRRGGRRRRHSGRNGADRRRSKFVSGGGSFRRSILKRTGRTWGERSRRWLRSILNRGILRGVFVEGRSVVVDRKISKLRRSGLRTPRGIIGKFSKPRGSGSSFHGNKIKRARGSRLFSFFDDVIFFYRVSSVMLMLTQITFQTGSSAGLGRVESSKAGGSRLCVRGERDMARPWDTHGTGNSSC</sequence>
<feature type="region of interest" description="Disordered" evidence="1">
    <location>
        <begin position="1"/>
        <end position="39"/>
    </location>
</feature>
<dbReference type="EMBL" id="HBUF01338809">
    <property type="protein sequence ID" value="CAG6698879.1"/>
    <property type="molecule type" value="Transcribed_RNA"/>
</dbReference>
<name>A0A8D8U5Q6_9HEMI</name>
<proteinExistence type="predicted"/>
<protein>
    <submittedName>
        <fullName evidence="2">Uncharacterized protein</fullName>
    </submittedName>
</protein>
<organism evidence="2">
    <name type="scientific">Cacopsylla melanoneura</name>
    <dbReference type="NCBI Taxonomy" id="428564"/>
    <lineage>
        <taxon>Eukaryota</taxon>
        <taxon>Metazoa</taxon>
        <taxon>Ecdysozoa</taxon>
        <taxon>Arthropoda</taxon>
        <taxon>Hexapoda</taxon>
        <taxon>Insecta</taxon>
        <taxon>Pterygota</taxon>
        <taxon>Neoptera</taxon>
        <taxon>Paraneoptera</taxon>
        <taxon>Hemiptera</taxon>
        <taxon>Sternorrhyncha</taxon>
        <taxon>Psylloidea</taxon>
        <taxon>Psyllidae</taxon>
        <taxon>Psyllinae</taxon>
        <taxon>Cacopsylla</taxon>
    </lineage>
</organism>
<reference evidence="2" key="1">
    <citation type="submission" date="2021-05" db="EMBL/GenBank/DDBJ databases">
        <authorList>
            <person name="Alioto T."/>
            <person name="Alioto T."/>
            <person name="Gomez Garrido J."/>
        </authorList>
    </citation>
    <scope>NUCLEOTIDE SEQUENCE</scope>
</reference>
<evidence type="ECO:0000256" key="1">
    <source>
        <dbReference type="SAM" id="MobiDB-lite"/>
    </source>
</evidence>
<evidence type="ECO:0000313" key="2">
    <source>
        <dbReference type="EMBL" id="CAG6698879.1"/>
    </source>
</evidence>
<dbReference type="AlphaFoldDB" id="A0A8D8U5Q6"/>